<evidence type="ECO:0000256" key="4">
    <source>
        <dbReference type="ARBA" id="ARBA00023002"/>
    </source>
</evidence>
<evidence type="ECO:0000256" key="5">
    <source>
        <dbReference type="ARBA" id="ARBA00023004"/>
    </source>
</evidence>
<dbReference type="InterPro" id="IPR001128">
    <property type="entry name" value="Cyt_P450"/>
</dbReference>
<dbReference type="PROSITE" id="PS00086">
    <property type="entry name" value="CYTOCHROME_P450"/>
    <property type="match status" value="1"/>
</dbReference>
<dbReference type="GO" id="GO:0020037">
    <property type="term" value="F:heme binding"/>
    <property type="evidence" value="ECO:0007669"/>
    <property type="project" value="InterPro"/>
</dbReference>
<evidence type="ECO:0008006" key="11">
    <source>
        <dbReference type="Google" id="ProtNLM"/>
    </source>
</evidence>
<organism evidence="9 10">
    <name type="scientific">Aplosporella prunicola CBS 121167</name>
    <dbReference type="NCBI Taxonomy" id="1176127"/>
    <lineage>
        <taxon>Eukaryota</taxon>
        <taxon>Fungi</taxon>
        <taxon>Dikarya</taxon>
        <taxon>Ascomycota</taxon>
        <taxon>Pezizomycotina</taxon>
        <taxon>Dothideomycetes</taxon>
        <taxon>Dothideomycetes incertae sedis</taxon>
        <taxon>Botryosphaeriales</taxon>
        <taxon>Aplosporellaceae</taxon>
        <taxon>Aplosporella</taxon>
    </lineage>
</organism>
<evidence type="ECO:0000256" key="7">
    <source>
        <dbReference type="RuleBase" id="RU000461"/>
    </source>
</evidence>
<dbReference type="CDD" id="cd11041">
    <property type="entry name" value="CYP503A1-like"/>
    <property type="match status" value="1"/>
</dbReference>
<keyword evidence="10" id="KW-1185">Reference proteome</keyword>
<evidence type="ECO:0000313" key="9">
    <source>
        <dbReference type="EMBL" id="KAF2135571.1"/>
    </source>
</evidence>
<dbReference type="GO" id="GO:0004497">
    <property type="term" value="F:monooxygenase activity"/>
    <property type="evidence" value="ECO:0007669"/>
    <property type="project" value="UniProtKB-KW"/>
</dbReference>
<accession>A0A6A6AYF8</accession>
<name>A0A6A6AYF8_9PEZI</name>
<keyword evidence="4 7" id="KW-0560">Oxidoreductase</keyword>
<feature type="transmembrane region" description="Helical" evidence="8">
    <location>
        <begin position="20"/>
        <end position="38"/>
    </location>
</feature>
<keyword evidence="8" id="KW-0812">Transmembrane</keyword>
<evidence type="ECO:0000313" key="10">
    <source>
        <dbReference type="Proteomes" id="UP000799438"/>
    </source>
</evidence>
<dbReference type="EMBL" id="ML995569">
    <property type="protein sequence ID" value="KAF2135571.1"/>
    <property type="molecule type" value="Genomic_DNA"/>
</dbReference>
<dbReference type="PRINTS" id="PR00465">
    <property type="entry name" value="EP450IV"/>
</dbReference>
<proteinExistence type="inferred from homology"/>
<dbReference type="Gene3D" id="1.10.630.10">
    <property type="entry name" value="Cytochrome P450"/>
    <property type="match status" value="1"/>
</dbReference>
<dbReference type="RefSeq" id="XP_033391289.1">
    <property type="nucleotide sequence ID" value="XM_033539490.1"/>
</dbReference>
<sequence length="525" mass="59239">MSSLLDIARVLKITVQDPMVYSLWCTIFTAMILLPLFIPSFRVPKLPGLPIVLEEEIPNKKLRVEKYLTDTRNLLVYGYKKFKDQIFGITTTEGTTLVLPLKFLDDLKGHKSLSFTAVLEEEFTLKTYTKLGNLTDAQIKIVTKDLNSTLPQYTPVIHELIREHWPVGNFTNPTPIKLYPQINELVSRVCARFFLGAHAANDPRWISIAQIYIQSAFEWTGSLKAWPKSLRPLVHPFVRGRNSMVQQFNTGKSIVAETLAKKKENGNEHLSNPPSLLDLLTSGELARDVDNVEGMAIVQMNLCVAAIQSMAAQIMQCVINLSIYDEYVPGLREEVESALNASGGKMDRAALQKLWKLDSFMKETGRHDTLDLMGFQRKVQEPLTMSNGMHIPVGARIVLPTGAINMDSNYYDHPAQFDGLRFYRRRIASETEQNKHQFVSVGKTDLAWGYGRHACPGRFIAEVAMKLVLVEFLVKYEIEPPVVGARPTYVEHEGVSAPDPEWELLLTNRKSRTFSLPPQINVVPA</sequence>
<comment type="cofactor">
    <cofactor evidence="1 6">
        <name>heme</name>
        <dbReference type="ChEBI" id="CHEBI:30413"/>
    </cofactor>
</comment>
<keyword evidence="8" id="KW-1133">Transmembrane helix</keyword>
<evidence type="ECO:0000256" key="3">
    <source>
        <dbReference type="ARBA" id="ARBA00022723"/>
    </source>
</evidence>
<dbReference type="Pfam" id="PF00067">
    <property type="entry name" value="p450"/>
    <property type="match status" value="1"/>
</dbReference>
<dbReference type="Proteomes" id="UP000799438">
    <property type="component" value="Unassembled WGS sequence"/>
</dbReference>
<keyword evidence="3 6" id="KW-0479">Metal-binding</keyword>
<protein>
    <recommendedName>
        <fullName evidence="11">Cytochrome P450</fullName>
    </recommendedName>
</protein>
<dbReference type="InterPro" id="IPR017972">
    <property type="entry name" value="Cyt_P450_CS"/>
</dbReference>
<dbReference type="AlphaFoldDB" id="A0A6A6AYF8"/>
<dbReference type="GeneID" id="54296986"/>
<dbReference type="PANTHER" id="PTHR46206">
    <property type="entry name" value="CYTOCHROME P450"/>
    <property type="match status" value="1"/>
</dbReference>
<keyword evidence="8" id="KW-0472">Membrane</keyword>
<keyword evidence="5 6" id="KW-0408">Iron</keyword>
<dbReference type="SUPFAM" id="SSF48264">
    <property type="entry name" value="Cytochrome P450"/>
    <property type="match status" value="1"/>
</dbReference>
<feature type="binding site" description="axial binding residue" evidence="6">
    <location>
        <position position="455"/>
    </location>
    <ligand>
        <name>heme</name>
        <dbReference type="ChEBI" id="CHEBI:30413"/>
    </ligand>
    <ligandPart>
        <name>Fe</name>
        <dbReference type="ChEBI" id="CHEBI:18248"/>
    </ligandPart>
</feature>
<keyword evidence="7" id="KW-0503">Monooxygenase</keyword>
<keyword evidence="6 7" id="KW-0349">Heme</keyword>
<reference evidence="9" key="1">
    <citation type="journal article" date="2020" name="Stud. Mycol.">
        <title>101 Dothideomycetes genomes: a test case for predicting lifestyles and emergence of pathogens.</title>
        <authorList>
            <person name="Haridas S."/>
            <person name="Albert R."/>
            <person name="Binder M."/>
            <person name="Bloem J."/>
            <person name="Labutti K."/>
            <person name="Salamov A."/>
            <person name="Andreopoulos B."/>
            <person name="Baker S."/>
            <person name="Barry K."/>
            <person name="Bills G."/>
            <person name="Bluhm B."/>
            <person name="Cannon C."/>
            <person name="Castanera R."/>
            <person name="Culley D."/>
            <person name="Daum C."/>
            <person name="Ezra D."/>
            <person name="Gonzalez J."/>
            <person name="Henrissat B."/>
            <person name="Kuo A."/>
            <person name="Liang C."/>
            <person name="Lipzen A."/>
            <person name="Lutzoni F."/>
            <person name="Magnuson J."/>
            <person name="Mondo S."/>
            <person name="Nolan M."/>
            <person name="Ohm R."/>
            <person name="Pangilinan J."/>
            <person name="Park H.-J."/>
            <person name="Ramirez L."/>
            <person name="Alfaro M."/>
            <person name="Sun H."/>
            <person name="Tritt A."/>
            <person name="Yoshinaga Y."/>
            <person name="Zwiers L.-H."/>
            <person name="Turgeon B."/>
            <person name="Goodwin S."/>
            <person name="Spatafora J."/>
            <person name="Crous P."/>
            <person name="Grigoriev I."/>
        </authorList>
    </citation>
    <scope>NUCLEOTIDE SEQUENCE</scope>
    <source>
        <strain evidence="9">CBS 121167</strain>
    </source>
</reference>
<dbReference type="PANTHER" id="PTHR46206:SF7">
    <property type="entry name" value="P450, PUTATIVE (EUROFUNG)-RELATED"/>
    <property type="match status" value="1"/>
</dbReference>
<dbReference type="GO" id="GO:0016705">
    <property type="term" value="F:oxidoreductase activity, acting on paired donors, with incorporation or reduction of molecular oxygen"/>
    <property type="evidence" value="ECO:0007669"/>
    <property type="project" value="InterPro"/>
</dbReference>
<evidence type="ECO:0000256" key="6">
    <source>
        <dbReference type="PIRSR" id="PIRSR602403-1"/>
    </source>
</evidence>
<evidence type="ECO:0000256" key="8">
    <source>
        <dbReference type="SAM" id="Phobius"/>
    </source>
</evidence>
<dbReference type="OrthoDB" id="1844152at2759"/>
<gene>
    <name evidence="9" type="ORF">K452DRAFT_281332</name>
</gene>
<evidence type="ECO:0000256" key="1">
    <source>
        <dbReference type="ARBA" id="ARBA00001971"/>
    </source>
</evidence>
<dbReference type="GO" id="GO:0005506">
    <property type="term" value="F:iron ion binding"/>
    <property type="evidence" value="ECO:0007669"/>
    <property type="project" value="InterPro"/>
</dbReference>
<dbReference type="InterPro" id="IPR002403">
    <property type="entry name" value="Cyt_P450_E_grp-IV"/>
</dbReference>
<comment type="similarity">
    <text evidence="2 7">Belongs to the cytochrome P450 family.</text>
</comment>
<dbReference type="InterPro" id="IPR036396">
    <property type="entry name" value="Cyt_P450_sf"/>
</dbReference>
<evidence type="ECO:0000256" key="2">
    <source>
        <dbReference type="ARBA" id="ARBA00010617"/>
    </source>
</evidence>